<proteinExistence type="predicted"/>
<gene>
    <name evidence="2" type="ORF">A2911_01935</name>
</gene>
<sequence>MQPTALDHLIALLLSSRSTKIYKSILWSRVRARNKKINYNSFRQHIYRLSRRGVIHSERNSIVICHKDLTRFIKTRNSVIRWVRPSGASKVLISFDIPETKKKTRDWLRNQLKYWDFKMIHQSLWLGAGPMPKEFVTHVSFLGIDKNVRIFNVKNLNTM</sequence>
<dbReference type="Proteomes" id="UP000176814">
    <property type="component" value="Unassembled WGS sequence"/>
</dbReference>
<evidence type="ECO:0000313" key="2">
    <source>
        <dbReference type="EMBL" id="OGI90781.1"/>
    </source>
</evidence>
<feature type="domain" description="Transcriptional repressor PaaX-like central Cas2-like" evidence="1">
    <location>
        <begin position="92"/>
        <end position="155"/>
    </location>
</feature>
<dbReference type="Pfam" id="PF20803">
    <property type="entry name" value="PaaX_M"/>
    <property type="match status" value="1"/>
</dbReference>
<dbReference type="InterPro" id="IPR048846">
    <property type="entry name" value="PaaX-like_central"/>
</dbReference>
<comment type="caution">
    <text evidence="2">The sequence shown here is derived from an EMBL/GenBank/DDBJ whole genome shotgun (WGS) entry which is preliminary data.</text>
</comment>
<reference evidence="2 3" key="1">
    <citation type="journal article" date="2016" name="Nat. Commun.">
        <title>Thousands of microbial genomes shed light on interconnected biogeochemical processes in an aquifer system.</title>
        <authorList>
            <person name="Anantharaman K."/>
            <person name="Brown C.T."/>
            <person name="Hug L.A."/>
            <person name="Sharon I."/>
            <person name="Castelle C.J."/>
            <person name="Probst A.J."/>
            <person name="Thomas B.C."/>
            <person name="Singh A."/>
            <person name="Wilkins M.J."/>
            <person name="Karaoz U."/>
            <person name="Brodie E.L."/>
            <person name="Williams K.H."/>
            <person name="Hubbard S.S."/>
            <person name="Banfield J.F."/>
        </authorList>
    </citation>
    <scope>NUCLEOTIDE SEQUENCE [LARGE SCALE GENOMIC DNA]</scope>
</reference>
<dbReference type="EMBL" id="MFUW01000007">
    <property type="protein sequence ID" value="OGI90781.1"/>
    <property type="molecule type" value="Genomic_DNA"/>
</dbReference>
<protein>
    <recommendedName>
        <fullName evidence="1">Transcriptional repressor PaaX-like central Cas2-like domain-containing protein</fullName>
    </recommendedName>
</protein>
<organism evidence="2 3">
    <name type="scientific">Candidatus Nomurabacteria bacterium RIFCSPLOWO2_01_FULL_40_15</name>
    <dbReference type="NCBI Taxonomy" id="1801772"/>
    <lineage>
        <taxon>Bacteria</taxon>
        <taxon>Candidatus Nomuraibacteriota</taxon>
    </lineage>
</organism>
<name>A0A1F6X9U2_9BACT</name>
<evidence type="ECO:0000259" key="1">
    <source>
        <dbReference type="Pfam" id="PF20803"/>
    </source>
</evidence>
<dbReference type="AlphaFoldDB" id="A0A1F6X9U2"/>
<evidence type="ECO:0000313" key="3">
    <source>
        <dbReference type="Proteomes" id="UP000176814"/>
    </source>
</evidence>
<accession>A0A1F6X9U2</accession>